<evidence type="ECO:0000256" key="5">
    <source>
        <dbReference type="ARBA" id="ARBA00023136"/>
    </source>
</evidence>
<keyword evidence="4 6" id="KW-1133">Transmembrane helix</keyword>
<feature type="transmembrane region" description="Helical" evidence="6">
    <location>
        <begin position="67"/>
        <end position="92"/>
    </location>
</feature>
<keyword evidence="8" id="KW-1185">Reference proteome</keyword>
<feature type="transmembrane region" description="Helical" evidence="6">
    <location>
        <begin position="266"/>
        <end position="284"/>
    </location>
</feature>
<feature type="transmembrane region" description="Helical" evidence="6">
    <location>
        <begin position="304"/>
        <end position="331"/>
    </location>
</feature>
<evidence type="ECO:0000313" key="8">
    <source>
        <dbReference type="Proteomes" id="UP001499974"/>
    </source>
</evidence>
<dbReference type="PANTHER" id="PTHR21716:SF64">
    <property type="entry name" value="AI-2 TRANSPORT PROTEIN TQSA"/>
    <property type="match status" value="1"/>
</dbReference>
<evidence type="ECO:0000256" key="3">
    <source>
        <dbReference type="ARBA" id="ARBA00022692"/>
    </source>
</evidence>
<feature type="transmembrane region" description="Helical" evidence="6">
    <location>
        <begin position="201"/>
        <end position="223"/>
    </location>
</feature>
<dbReference type="Proteomes" id="UP001499974">
    <property type="component" value="Unassembled WGS sequence"/>
</dbReference>
<feature type="transmembrane region" description="Helical" evidence="6">
    <location>
        <begin position="12"/>
        <end position="32"/>
    </location>
</feature>
<dbReference type="PANTHER" id="PTHR21716">
    <property type="entry name" value="TRANSMEMBRANE PROTEIN"/>
    <property type="match status" value="1"/>
</dbReference>
<comment type="subcellular location">
    <subcellularLocation>
        <location evidence="1">Membrane</location>
        <topology evidence="1">Multi-pass membrane protein</topology>
    </subcellularLocation>
</comment>
<dbReference type="InterPro" id="IPR002549">
    <property type="entry name" value="AI-2E-like"/>
</dbReference>
<gene>
    <name evidence="7" type="ORF">GCM10023349_23050</name>
</gene>
<name>A0ABP8XCK9_9ACTN</name>
<evidence type="ECO:0000313" key="7">
    <source>
        <dbReference type="EMBL" id="GAA4704802.1"/>
    </source>
</evidence>
<evidence type="ECO:0000256" key="4">
    <source>
        <dbReference type="ARBA" id="ARBA00022989"/>
    </source>
</evidence>
<proteinExistence type="inferred from homology"/>
<evidence type="ECO:0000256" key="1">
    <source>
        <dbReference type="ARBA" id="ARBA00004141"/>
    </source>
</evidence>
<feature type="transmembrane region" description="Helical" evidence="6">
    <location>
        <begin position="229"/>
        <end position="259"/>
    </location>
</feature>
<sequence>MSITSTPPRAVLPRGVLVLVGGAATVIVIGGMKASADIFAPAFLALVLTVLAHPLRKWLDRWMPSWAASLVCTLAIYLLVVGLALAVVVSVARFATLLPEYTDEFQQRVDDATSWLTDAGVSQAQIDKVGSSFDLGRLGGFIGDLLGALMGLVSNLFFILTLVLFMTMDGGTFPRQLERARAARPLVVDAISEFASGTRRYLAVSTVFGLIVAVLDTIALEIIGVPAPVLWGLLAFITNYIPNIGFVIGLIPPAILGLLEGGPSMMIWVIVVYCVLNVVIQTVIQPKVVGDAVGLSTTLSFVSLIFWAWVVGPLGALLAIPLTLFAKALLVDVDPSLRWLRPLISNKDDTAVGSVGDGHDLDDADPQ</sequence>
<feature type="transmembrane region" description="Helical" evidence="6">
    <location>
        <begin position="38"/>
        <end position="55"/>
    </location>
</feature>
<evidence type="ECO:0000256" key="2">
    <source>
        <dbReference type="ARBA" id="ARBA00009773"/>
    </source>
</evidence>
<evidence type="ECO:0000256" key="6">
    <source>
        <dbReference type="SAM" id="Phobius"/>
    </source>
</evidence>
<dbReference type="EMBL" id="BAABKM010000002">
    <property type="protein sequence ID" value="GAA4704802.1"/>
    <property type="molecule type" value="Genomic_DNA"/>
</dbReference>
<dbReference type="RefSeq" id="WP_345521409.1">
    <property type="nucleotide sequence ID" value="NZ_BAABKM010000002.1"/>
</dbReference>
<keyword evidence="5 6" id="KW-0472">Membrane</keyword>
<organism evidence="7 8">
    <name type="scientific">Nocardioides conyzicola</name>
    <dbReference type="NCBI Taxonomy" id="1651781"/>
    <lineage>
        <taxon>Bacteria</taxon>
        <taxon>Bacillati</taxon>
        <taxon>Actinomycetota</taxon>
        <taxon>Actinomycetes</taxon>
        <taxon>Propionibacteriales</taxon>
        <taxon>Nocardioidaceae</taxon>
        <taxon>Nocardioides</taxon>
    </lineage>
</organism>
<comment type="caution">
    <text evidence="7">The sequence shown here is derived from an EMBL/GenBank/DDBJ whole genome shotgun (WGS) entry which is preliminary data.</text>
</comment>
<keyword evidence="3 6" id="KW-0812">Transmembrane</keyword>
<feature type="transmembrane region" description="Helical" evidence="6">
    <location>
        <begin position="145"/>
        <end position="166"/>
    </location>
</feature>
<dbReference type="Pfam" id="PF01594">
    <property type="entry name" value="AI-2E_transport"/>
    <property type="match status" value="1"/>
</dbReference>
<reference evidence="8" key="1">
    <citation type="journal article" date="2019" name="Int. J. Syst. Evol. Microbiol.">
        <title>The Global Catalogue of Microorganisms (GCM) 10K type strain sequencing project: providing services to taxonomists for standard genome sequencing and annotation.</title>
        <authorList>
            <consortium name="The Broad Institute Genomics Platform"/>
            <consortium name="The Broad Institute Genome Sequencing Center for Infectious Disease"/>
            <person name="Wu L."/>
            <person name="Ma J."/>
        </authorList>
    </citation>
    <scope>NUCLEOTIDE SEQUENCE [LARGE SCALE GENOMIC DNA]</scope>
    <source>
        <strain evidence="8">JCM 18531</strain>
    </source>
</reference>
<protein>
    <submittedName>
        <fullName evidence="7">AI-2E family transporter</fullName>
    </submittedName>
</protein>
<accession>A0ABP8XCK9</accession>
<comment type="similarity">
    <text evidence="2">Belongs to the autoinducer-2 exporter (AI-2E) (TC 2.A.86) family.</text>
</comment>